<dbReference type="Proteomes" id="UP000319852">
    <property type="component" value="Chromosome"/>
</dbReference>
<accession>A0A517N1X5</accession>
<reference evidence="1 2" key="1">
    <citation type="submission" date="2019-02" db="EMBL/GenBank/DDBJ databases">
        <title>Deep-cultivation of Planctomycetes and their phenomic and genomic characterization uncovers novel biology.</title>
        <authorList>
            <person name="Wiegand S."/>
            <person name="Jogler M."/>
            <person name="Boedeker C."/>
            <person name="Pinto D."/>
            <person name="Vollmers J."/>
            <person name="Rivas-Marin E."/>
            <person name="Kohn T."/>
            <person name="Peeters S.H."/>
            <person name="Heuer A."/>
            <person name="Rast P."/>
            <person name="Oberbeckmann S."/>
            <person name="Bunk B."/>
            <person name="Jeske O."/>
            <person name="Meyerdierks A."/>
            <person name="Storesund J.E."/>
            <person name="Kallscheuer N."/>
            <person name="Luecker S."/>
            <person name="Lage O.M."/>
            <person name="Pohl T."/>
            <person name="Merkel B.J."/>
            <person name="Hornburger P."/>
            <person name="Mueller R.-W."/>
            <person name="Bruemmer F."/>
            <person name="Labrenz M."/>
            <person name="Spormann A.M."/>
            <person name="Op den Camp H."/>
            <person name="Overmann J."/>
            <person name="Amann R."/>
            <person name="Jetten M.S.M."/>
            <person name="Mascher T."/>
            <person name="Medema M.H."/>
            <person name="Devos D.P."/>
            <person name="Kaster A.-K."/>
            <person name="Ovreas L."/>
            <person name="Rohde M."/>
            <person name="Galperin M.Y."/>
            <person name="Jogler C."/>
        </authorList>
    </citation>
    <scope>NUCLEOTIDE SEQUENCE [LARGE SCALE GENOMIC DNA]</scope>
    <source>
        <strain evidence="1 2">HG15A2</strain>
    </source>
</reference>
<name>A0A517N1X5_9BACT</name>
<sequence>MRRFIGRRYRLLLVAIAAIAFACLLFSTAGPFRSVVGHGVSAEQANAKLWNCLVPNGAKNVWFESGYRATRVECELSQAVFKGWCESRSWRPYVIDEQQRARVYSMSSDSPVEVRNGLRFNDRVGDLGHQGVYDAATGTAYVTYSGG</sequence>
<organism evidence="1 2">
    <name type="scientific">Adhaeretor mobilis</name>
    <dbReference type="NCBI Taxonomy" id="1930276"/>
    <lineage>
        <taxon>Bacteria</taxon>
        <taxon>Pseudomonadati</taxon>
        <taxon>Planctomycetota</taxon>
        <taxon>Planctomycetia</taxon>
        <taxon>Pirellulales</taxon>
        <taxon>Lacipirellulaceae</taxon>
        <taxon>Adhaeretor</taxon>
    </lineage>
</organism>
<dbReference type="PROSITE" id="PS51257">
    <property type="entry name" value="PROKAR_LIPOPROTEIN"/>
    <property type="match status" value="1"/>
</dbReference>
<evidence type="ECO:0000313" key="2">
    <source>
        <dbReference type="Proteomes" id="UP000319852"/>
    </source>
</evidence>
<gene>
    <name evidence="1" type="ORF">HG15A2_44830</name>
</gene>
<dbReference type="AlphaFoldDB" id="A0A517N1X5"/>
<dbReference type="KEGG" id="amob:HG15A2_44830"/>
<dbReference type="EMBL" id="CP036263">
    <property type="protein sequence ID" value="QDT01141.1"/>
    <property type="molecule type" value="Genomic_DNA"/>
</dbReference>
<protein>
    <submittedName>
        <fullName evidence="1">Uncharacterized protein</fullName>
    </submittedName>
</protein>
<evidence type="ECO:0000313" key="1">
    <source>
        <dbReference type="EMBL" id="QDT01141.1"/>
    </source>
</evidence>
<dbReference type="OrthoDB" id="9928804at2"/>
<dbReference type="RefSeq" id="WP_145063119.1">
    <property type="nucleotide sequence ID" value="NZ_CP036263.1"/>
</dbReference>
<keyword evidence="2" id="KW-1185">Reference proteome</keyword>
<proteinExistence type="predicted"/>